<protein>
    <recommendedName>
        <fullName evidence="4">Stress-induced protein</fullName>
    </recommendedName>
</protein>
<evidence type="ECO:0000313" key="2">
    <source>
        <dbReference type="EMBL" id="KKW30830.1"/>
    </source>
</evidence>
<gene>
    <name evidence="2" type="ORF">UY72_C0002G0005</name>
</gene>
<dbReference type="PANTHER" id="PTHR36569:SF5">
    <property type="entry name" value="CONIDIATION-SPECIFIC PROTEIN 10 (EUROFUNG)"/>
    <property type="match status" value="1"/>
</dbReference>
<feature type="compositionally biased region" description="Basic and acidic residues" evidence="1">
    <location>
        <begin position="77"/>
        <end position="96"/>
    </location>
</feature>
<reference evidence="2 3" key="1">
    <citation type="journal article" date="2015" name="Nature">
        <title>rRNA introns, odd ribosomes, and small enigmatic genomes across a large radiation of phyla.</title>
        <authorList>
            <person name="Brown C.T."/>
            <person name="Hug L.A."/>
            <person name="Thomas B.C."/>
            <person name="Sharon I."/>
            <person name="Castelle C.J."/>
            <person name="Singh A."/>
            <person name="Wilkins M.J."/>
            <person name="Williams K.H."/>
            <person name="Banfield J.F."/>
        </authorList>
    </citation>
    <scope>NUCLEOTIDE SEQUENCE [LARGE SCALE GENOMIC DNA]</scope>
</reference>
<dbReference type="EMBL" id="LCRD01000002">
    <property type="protein sequence ID" value="KKW30830.1"/>
    <property type="molecule type" value="Genomic_DNA"/>
</dbReference>
<dbReference type="PATRIC" id="fig|1618989.3.peg.32"/>
<accession>A0A0G1XIT9</accession>
<evidence type="ECO:0000256" key="1">
    <source>
        <dbReference type="SAM" id="MobiDB-lite"/>
    </source>
</evidence>
<organism evidence="2 3">
    <name type="scientific">Candidatus Uhrbacteria bacterium GW2011_GWD2_52_7</name>
    <dbReference type="NCBI Taxonomy" id="1618989"/>
    <lineage>
        <taxon>Bacteria</taxon>
        <taxon>Candidatus Uhriibacteriota</taxon>
    </lineage>
</organism>
<proteinExistence type="predicted"/>
<feature type="compositionally biased region" description="Basic and acidic residues" evidence="1">
    <location>
        <begin position="56"/>
        <end position="68"/>
    </location>
</feature>
<dbReference type="Proteomes" id="UP000034846">
    <property type="component" value="Unassembled WGS sequence"/>
</dbReference>
<name>A0A0G1XIT9_9BACT</name>
<feature type="region of interest" description="Disordered" evidence="1">
    <location>
        <begin position="1"/>
        <end position="96"/>
    </location>
</feature>
<evidence type="ECO:0000313" key="3">
    <source>
        <dbReference type="Proteomes" id="UP000034846"/>
    </source>
</evidence>
<feature type="compositionally biased region" description="Basic and acidic residues" evidence="1">
    <location>
        <begin position="30"/>
        <end position="47"/>
    </location>
</feature>
<sequence>MHMATSKQRRGFASMDAEKQKKIASLGGRAAHERGTAHEFTSEEARRAGQKGGEAVSRDRSYMAEIGRRGGKSVSQNREHMARIGKKGGERRPSEA</sequence>
<dbReference type="PANTHER" id="PTHR36569">
    <property type="match status" value="1"/>
</dbReference>
<dbReference type="AlphaFoldDB" id="A0A0G1XIT9"/>
<comment type="caution">
    <text evidence="2">The sequence shown here is derived from an EMBL/GenBank/DDBJ whole genome shotgun (WGS) entry which is preliminary data.</text>
</comment>
<dbReference type="InterPro" id="IPR019626">
    <property type="entry name" value="Stress-induced_KGG_rpt"/>
</dbReference>
<dbReference type="Pfam" id="PF10685">
    <property type="entry name" value="KGG"/>
    <property type="match status" value="1"/>
</dbReference>
<evidence type="ECO:0008006" key="4">
    <source>
        <dbReference type="Google" id="ProtNLM"/>
    </source>
</evidence>
<dbReference type="InterPro" id="IPR052590">
    <property type="entry name" value="Stress/Virulence-Domain"/>
</dbReference>